<proteinExistence type="predicted"/>
<dbReference type="AlphaFoldDB" id="A0A229UTM7"/>
<reference evidence="1 2" key="1">
    <citation type="submission" date="2017-07" db="EMBL/GenBank/DDBJ databases">
        <title>Genome sequencing and assembly of Paenibacillus rigui.</title>
        <authorList>
            <person name="Mayilraj S."/>
        </authorList>
    </citation>
    <scope>NUCLEOTIDE SEQUENCE [LARGE SCALE GENOMIC DNA]</scope>
    <source>
        <strain evidence="1 2">JCM 16352</strain>
    </source>
</reference>
<accession>A0A229UTM7</accession>
<protein>
    <submittedName>
        <fullName evidence="1">Uncharacterized protein</fullName>
    </submittedName>
</protein>
<organism evidence="1 2">
    <name type="scientific">Paenibacillus rigui</name>
    <dbReference type="NCBI Taxonomy" id="554312"/>
    <lineage>
        <taxon>Bacteria</taxon>
        <taxon>Bacillati</taxon>
        <taxon>Bacillota</taxon>
        <taxon>Bacilli</taxon>
        <taxon>Bacillales</taxon>
        <taxon>Paenibacillaceae</taxon>
        <taxon>Paenibacillus</taxon>
    </lineage>
</organism>
<keyword evidence="2" id="KW-1185">Reference proteome</keyword>
<name>A0A229UTM7_9BACL</name>
<dbReference type="EMBL" id="NMQW01000011">
    <property type="protein sequence ID" value="OXM86977.1"/>
    <property type="molecule type" value="Genomic_DNA"/>
</dbReference>
<gene>
    <name evidence="1" type="ORF">CF651_07490</name>
</gene>
<sequence length="65" mass="7360">MNKIASLQSCRQLDFESGSFAAFTLKRNKGIGHKREDLACEGNISENIVELRRDLSKKVELMGLY</sequence>
<evidence type="ECO:0000313" key="2">
    <source>
        <dbReference type="Proteomes" id="UP000215509"/>
    </source>
</evidence>
<dbReference type="Proteomes" id="UP000215509">
    <property type="component" value="Unassembled WGS sequence"/>
</dbReference>
<evidence type="ECO:0000313" key="1">
    <source>
        <dbReference type="EMBL" id="OXM86977.1"/>
    </source>
</evidence>
<comment type="caution">
    <text evidence="1">The sequence shown here is derived from an EMBL/GenBank/DDBJ whole genome shotgun (WGS) entry which is preliminary data.</text>
</comment>